<reference evidence="13 14" key="1">
    <citation type="submission" date="2020-05" db="EMBL/GenBank/DDBJ databases">
        <title>Complete genome sequence of Deefgea sp. D17.</title>
        <authorList>
            <person name="Bae J.-W."/>
            <person name="Han J.E."/>
        </authorList>
    </citation>
    <scope>NUCLEOTIDE SEQUENCE [LARGE SCALE GENOMIC DNA]</scope>
    <source>
        <strain evidence="13 14">D17</strain>
    </source>
</reference>
<gene>
    <name evidence="13" type="ORF">HQN60_01100</name>
</gene>
<dbReference type="Pfam" id="PF12019">
    <property type="entry name" value="GspH"/>
    <property type="match status" value="1"/>
</dbReference>
<keyword evidence="8 11" id="KW-0472">Membrane</keyword>
<evidence type="ECO:0000256" key="10">
    <source>
        <dbReference type="ARBA" id="ARBA00030775"/>
    </source>
</evidence>
<evidence type="ECO:0000256" key="2">
    <source>
        <dbReference type="ARBA" id="ARBA00021549"/>
    </source>
</evidence>
<name>A0A6M8SVH3_9NEIS</name>
<proteinExistence type="inferred from homology"/>
<dbReference type="RefSeq" id="WP_173534549.1">
    <property type="nucleotide sequence ID" value="NZ_CP054143.1"/>
</dbReference>
<dbReference type="KEGG" id="dee:HQN60_01100"/>
<comment type="subcellular location">
    <subcellularLocation>
        <location evidence="1">Cell inner membrane</location>
        <topology evidence="1">Single-pass membrane protein</topology>
    </subcellularLocation>
</comment>
<keyword evidence="7 11" id="KW-1133">Transmembrane helix</keyword>
<keyword evidence="14" id="KW-1185">Reference proteome</keyword>
<protein>
    <recommendedName>
        <fullName evidence="2">Type II secretion system protein H</fullName>
    </recommendedName>
    <alternativeName>
        <fullName evidence="10">General secretion pathway protein H</fullName>
    </alternativeName>
</protein>
<accession>A0A6M8SVH3</accession>
<organism evidence="13 14">
    <name type="scientific">Deefgea piscis</name>
    <dbReference type="NCBI Taxonomy" id="2739061"/>
    <lineage>
        <taxon>Bacteria</taxon>
        <taxon>Pseudomonadati</taxon>
        <taxon>Pseudomonadota</taxon>
        <taxon>Betaproteobacteria</taxon>
        <taxon>Neisseriales</taxon>
        <taxon>Chitinibacteraceae</taxon>
        <taxon>Deefgea</taxon>
    </lineage>
</organism>
<keyword evidence="5" id="KW-0997">Cell inner membrane</keyword>
<keyword evidence="4" id="KW-0488">Methylation</keyword>
<evidence type="ECO:0000256" key="1">
    <source>
        <dbReference type="ARBA" id="ARBA00004377"/>
    </source>
</evidence>
<evidence type="ECO:0000256" key="5">
    <source>
        <dbReference type="ARBA" id="ARBA00022519"/>
    </source>
</evidence>
<feature type="domain" description="General secretion pathway GspH" evidence="12">
    <location>
        <begin position="46"/>
        <end position="151"/>
    </location>
</feature>
<evidence type="ECO:0000256" key="11">
    <source>
        <dbReference type="SAM" id="Phobius"/>
    </source>
</evidence>
<evidence type="ECO:0000256" key="8">
    <source>
        <dbReference type="ARBA" id="ARBA00023136"/>
    </source>
</evidence>
<evidence type="ECO:0000313" key="13">
    <source>
        <dbReference type="EMBL" id="QKJ68048.1"/>
    </source>
</evidence>
<dbReference type="NCBIfam" id="TIGR02532">
    <property type="entry name" value="IV_pilin_GFxxxE"/>
    <property type="match status" value="1"/>
</dbReference>
<dbReference type="InterPro" id="IPR012902">
    <property type="entry name" value="N_methyl_site"/>
</dbReference>
<dbReference type="Proteomes" id="UP000504844">
    <property type="component" value="Chromosome"/>
</dbReference>
<dbReference type="InterPro" id="IPR022346">
    <property type="entry name" value="T2SS_GspH"/>
</dbReference>
<dbReference type="Pfam" id="PF07963">
    <property type="entry name" value="N_methyl"/>
    <property type="match status" value="1"/>
</dbReference>
<evidence type="ECO:0000313" key="14">
    <source>
        <dbReference type="Proteomes" id="UP000504844"/>
    </source>
</evidence>
<evidence type="ECO:0000256" key="3">
    <source>
        <dbReference type="ARBA" id="ARBA00022475"/>
    </source>
</evidence>
<dbReference type="Gene3D" id="3.55.40.10">
    <property type="entry name" value="minor pseudopilin epsh domain"/>
    <property type="match status" value="1"/>
</dbReference>
<dbReference type="GO" id="GO:0015627">
    <property type="term" value="C:type II protein secretion system complex"/>
    <property type="evidence" value="ECO:0007669"/>
    <property type="project" value="InterPro"/>
</dbReference>
<evidence type="ECO:0000256" key="6">
    <source>
        <dbReference type="ARBA" id="ARBA00022692"/>
    </source>
</evidence>
<evidence type="ECO:0000256" key="7">
    <source>
        <dbReference type="ARBA" id="ARBA00022989"/>
    </source>
</evidence>
<evidence type="ECO:0000256" key="4">
    <source>
        <dbReference type="ARBA" id="ARBA00022481"/>
    </source>
</evidence>
<evidence type="ECO:0000256" key="9">
    <source>
        <dbReference type="ARBA" id="ARBA00025772"/>
    </source>
</evidence>
<dbReference type="InterPro" id="IPR045584">
    <property type="entry name" value="Pilin-like"/>
</dbReference>
<evidence type="ECO:0000259" key="12">
    <source>
        <dbReference type="Pfam" id="PF12019"/>
    </source>
</evidence>
<keyword evidence="3" id="KW-1003">Cell membrane</keyword>
<dbReference type="GO" id="GO:0015628">
    <property type="term" value="P:protein secretion by the type II secretion system"/>
    <property type="evidence" value="ECO:0007669"/>
    <property type="project" value="InterPro"/>
</dbReference>
<dbReference type="SUPFAM" id="SSF54523">
    <property type="entry name" value="Pili subunits"/>
    <property type="match status" value="1"/>
</dbReference>
<dbReference type="PROSITE" id="PS00409">
    <property type="entry name" value="PROKAR_NTER_METHYL"/>
    <property type="match status" value="1"/>
</dbReference>
<dbReference type="AlphaFoldDB" id="A0A6M8SVH3"/>
<dbReference type="GO" id="GO:0005886">
    <property type="term" value="C:plasma membrane"/>
    <property type="evidence" value="ECO:0007669"/>
    <property type="project" value="UniProtKB-SubCell"/>
</dbReference>
<feature type="transmembrane region" description="Helical" evidence="11">
    <location>
        <begin position="12"/>
        <end position="37"/>
    </location>
</feature>
<sequence>MVKKSISSPLQSGFTLLEILVVTAIILIVTSVTVFHFNRGDGAQAAAERLVLQFEAARDEALASGHALAWTSDGAAYQFWFKNPRQEWEVLKDREGLRALPWAEEVQVRGQKINQQNRPLGDKIIFPADGVIESFELELQGRDTQWQITGDVMGRFKVQAVAAQ</sequence>
<comment type="similarity">
    <text evidence="9">Belongs to the GSP H family.</text>
</comment>
<dbReference type="EMBL" id="CP054143">
    <property type="protein sequence ID" value="QKJ68048.1"/>
    <property type="molecule type" value="Genomic_DNA"/>
</dbReference>
<keyword evidence="6 11" id="KW-0812">Transmembrane</keyword>